<gene>
    <name evidence="3" type="ORF">RR46_02972</name>
</gene>
<feature type="region of interest" description="Disordered" evidence="1">
    <location>
        <begin position="25"/>
        <end position="47"/>
    </location>
</feature>
<keyword evidence="2" id="KW-0472">Membrane</keyword>
<evidence type="ECO:0000256" key="1">
    <source>
        <dbReference type="SAM" id="MobiDB-lite"/>
    </source>
</evidence>
<keyword evidence="2" id="KW-0812">Transmembrane</keyword>
<reference evidence="3 4" key="1">
    <citation type="journal article" date="2015" name="Nat. Commun.">
        <title>Outbred genome sequencing and CRISPR/Cas9 gene editing in butterflies.</title>
        <authorList>
            <person name="Li X."/>
            <person name="Fan D."/>
            <person name="Zhang W."/>
            <person name="Liu G."/>
            <person name="Zhang L."/>
            <person name="Zhao L."/>
            <person name="Fang X."/>
            <person name="Chen L."/>
            <person name="Dong Y."/>
            <person name="Chen Y."/>
            <person name="Ding Y."/>
            <person name="Zhao R."/>
            <person name="Feng M."/>
            <person name="Zhu Y."/>
            <person name="Feng Y."/>
            <person name="Jiang X."/>
            <person name="Zhu D."/>
            <person name="Xiang H."/>
            <person name="Feng X."/>
            <person name="Li S."/>
            <person name="Wang J."/>
            <person name="Zhang G."/>
            <person name="Kronforst M.R."/>
            <person name="Wang W."/>
        </authorList>
    </citation>
    <scope>NUCLEOTIDE SEQUENCE [LARGE SCALE GENOMIC DNA]</scope>
    <source>
        <strain evidence="3">Ya'a_city_454_Px</strain>
        <tissue evidence="3">Whole body</tissue>
    </source>
</reference>
<accession>A0A194Q5A3</accession>
<keyword evidence="4" id="KW-1185">Reference proteome</keyword>
<evidence type="ECO:0000313" key="3">
    <source>
        <dbReference type="EMBL" id="KPJ00185.1"/>
    </source>
</evidence>
<evidence type="ECO:0000256" key="2">
    <source>
        <dbReference type="SAM" id="Phobius"/>
    </source>
</evidence>
<name>A0A194Q5A3_PAPXU</name>
<keyword evidence="2" id="KW-1133">Transmembrane helix</keyword>
<dbReference type="EMBL" id="KQ459472">
    <property type="protein sequence ID" value="KPJ00185.1"/>
    <property type="molecule type" value="Genomic_DNA"/>
</dbReference>
<organism evidence="3 4">
    <name type="scientific">Papilio xuthus</name>
    <name type="common">Asian swallowtail butterfly</name>
    <dbReference type="NCBI Taxonomy" id="66420"/>
    <lineage>
        <taxon>Eukaryota</taxon>
        <taxon>Metazoa</taxon>
        <taxon>Ecdysozoa</taxon>
        <taxon>Arthropoda</taxon>
        <taxon>Hexapoda</taxon>
        <taxon>Insecta</taxon>
        <taxon>Pterygota</taxon>
        <taxon>Neoptera</taxon>
        <taxon>Endopterygota</taxon>
        <taxon>Lepidoptera</taxon>
        <taxon>Glossata</taxon>
        <taxon>Ditrysia</taxon>
        <taxon>Papilionoidea</taxon>
        <taxon>Papilionidae</taxon>
        <taxon>Papilioninae</taxon>
        <taxon>Papilio</taxon>
    </lineage>
</organism>
<sequence length="169" mass="18531">MVLSFRVVSHRIVCYRTALYGPRGHDREPAGAARARWAPTPGAHRPQRLRDSRTFSLGAENYHGSNTVFLVAVLMSVVGGVFIVFALSALCYRKKSTLPKYDPPYVKKPNLGKSFPAGSTASNNSQEDISLDGGKMHSFNNTFSRGDSQRVIFKHGNHMSGAGSTSRYP</sequence>
<proteinExistence type="predicted"/>
<dbReference type="AlphaFoldDB" id="A0A194Q5A3"/>
<dbReference type="Proteomes" id="UP000053268">
    <property type="component" value="Unassembled WGS sequence"/>
</dbReference>
<feature type="transmembrane region" description="Helical" evidence="2">
    <location>
        <begin position="68"/>
        <end position="92"/>
    </location>
</feature>
<evidence type="ECO:0000313" key="4">
    <source>
        <dbReference type="Proteomes" id="UP000053268"/>
    </source>
</evidence>
<dbReference type="STRING" id="66420.A0A194Q5A3"/>
<protein>
    <submittedName>
        <fullName evidence="3">Uncharacterized protein</fullName>
    </submittedName>
</protein>